<dbReference type="OrthoDB" id="14727at2"/>
<dbReference type="AlphaFoldDB" id="A0A1T4SL74"/>
<evidence type="ECO:0000256" key="1">
    <source>
        <dbReference type="SAM" id="SignalP"/>
    </source>
</evidence>
<proteinExistence type="predicted"/>
<evidence type="ECO:0000313" key="2">
    <source>
        <dbReference type="EMBL" id="SKA28611.1"/>
    </source>
</evidence>
<dbReference type="EMBL" id="FUWJ01000008">
    <property type="protein sequence ID" value="SKA28611.1"/>
    <property type="molecule type" value="Genomic_DNA"/>
</dbReference>
<keyword evidence="3" id="KW-1185">Reference proteome</keyword>
<evidence type="ECO:0000313" key="3">
    <source>
        <dbReference type="Proteomes" id="UP000190092"/>
    </source>
</evidence>
<gene>
    <name evidence="2" type="ORF">SAMN02745126_04808</name>
</gene>
<dbReference type="Proteomes" id="UP000190092">
    <property type="component" value="Unassembled WGS sequence"/>
</dbReference>
<name>A0A1T4SL74_9HYPH</name>
<dbReference type="STRING" id="225324.SAMN02745126_04808"/>
<keyword evidence="1" id="KW-0732">Signal</keyword>
<organism evidence="2 3">
    <name type="scientific">Enhydrobacter aerosaccus</name>
    <dbReference type="NCBI Taxonomy" id="225324"/>
    <lineage>
        <taxon>Bacteria</taxon>
        <taxon>Pseudomonadati</taxon>
        <taxon>Pseudomonadota</taxon>
        <taxon>Alphaproteobacteria</taxon>
        <taxon>Hyphomicrobiales</taxon>
        <taxon>Enhydrobacter</taxon>
    </lineage>
</organism>
<dbReference type="Pfam" id="PF04214">
    <property type="entry name" value="DUF411"/>
    <property type="match status" value="1"/>
</dbReference>
<reference evidence="3" key="1">
    <citation type="submission" date="2017-02" db="EMBL/GenBank/DDBJ databases">
        <authorList>
            <person name="Varghese N."/>
            <person name="Submissions S."/>
        </authorList>
    </citation>
    <scope>NUCLEOTIDE SEQUENCE [LARGE SCALE GENOMIC DNA]</scope>
    <source>
        <strain evidence="3">ATCC 27094</strain>
    </source>
</reference>
<feature type="chain" id="PRO_5013046606" description="Glutaredoxin" evidence="1">
    <location>
        <begin position="21"/>
        <end position="106"/>
    </location>
</feature>
<accession>A0A1T4SL74</accession>
<protein>
    <recommendedName>
        <fullName evidence="4">Glutaredoxin</fullName>
    </recommendedName>
</protein>
<sequence>MFRILFPVLLMITGTAAAQAKEALEATLYKNPQCTYCEGYADYVRGNGFDVTVKPTNDLAIISRKAGVPEQLEGCHSMFIGGYVVDGHVPVNIVRRLLSEHPPIAG</sequence>
<evidence type="ECO:0008006" key="4">
    <source>
        <dbReference type="Google" id="ProtNLM"/>
    </source>
</evidence>
<feature type="signal peptide" evidence="1">
    <location>
        <begin position="1"/>
        <end position="20"/>
    </location>
</feature>
<dbReference type="InterPro" id="IPR007332">
    <property type="entry name" value="DUF411"/>
</dbReference>